<dbReference type="PANTHER" id="PTHR23132">
    <property type="entry name" value="D-ALANINE--D-ALANINE LIGASE"/>
    <property type="match status" value="1"/>
</dbReference>
<comment type="similarity">
    <text evidence="2 10">Belongs to the D-alanine--D-alanine ligase family.</text>
</comment>
<gene>
    <name evidence="10" type="primary">ddl</name>
    <name evidence="15" type="ordered locus">Namu_5406</name>
</gene>
<evidence type="ECO:0000256" key="7">
    <source>
        <dbReference type="ARBA" id="ARBA00022960"/>
    </source>
</evidence>
<dbReference type="InterPro" id="IPR011761">
    <property type="entry name" value="ATP-grasp"/>
</dbReference>
<dbReference type="eggNOG" id="COG1181">
    <property type="taxonomic scope" value="Bacteria"/>
</dbReference>
<keyword evidence="6 13" id="KW-0067">ATP-binding</keyword>
<name>C8XE85_NAKMY</name>
<dbReference type="GO" id="GO:0009252">
    <property type="term" value="P:peptidoglycan biosynthetic process"/>
    <property type="evidence" value="ECO:0007669"/>
    <property type="project" value="UniProtKB-UniRule"/>
</dbReference>
<feature type="active site" evidence="11">
    <location>
        <position position="286"/>
    </location>
</feature>
<dbReference type="SUPFAM" id="SSF56059">
    <property type="entry name" value="Glutathione synthetase ATP-binding domain-like"/>
    <property type="match status" value="1"/>
</dbReference>
<feature type="domain" description="ATP-grasp" evidence="14">
    <location>
        <begin position="101"/>
        <end position="308"/>
    </location>
</feature>
<dbReference type="UniPathway" id="UPA00219"/>
<accession>C8XE85</accession>
<feature type="binding site" evidence="12">
    <location>
        <position position="275"/>
    </location>
    <ligand>
        <name>Mg(2+)</name>
        <dbReference type="ChEBI" id="CHEBI:18420"/>
        <label>2</label>
    </ligand>
</feature>
<dbReference type="Gene3D" id="3.30.1490.20">
    <property type="entry name" value="ATP-grasp fold, A domain"/>
    <property type="match status" value="1"/>
</dbReference>
<feature type="binding site" evidence="12">
    <location>
        <position position="277"/>
    </location>
    <ligand>
        <name>Mg(2+)</name>
        <dbReference type="ChEBI" id="CHEBI:18420"/>
        <label>2</label>
    </ligand>
</feature>
<evidence type="ECO:0000256" key="1">
    <source>
        <dbReference type="ARBA" id="ARBA00004496"/>
    </source>
</evidence>
<evidence type="ECO:0000256" key="6">
    <source>
        <dbReference type="ARBA" id="ARBA00022840"/>
    </source>
</evidence>
<evidence type="ECO:0000256" key="12">
    <source>
        <dbReference type="PIRSR" id="PIRSR039102-3"/>
    </source>
</evidence>
<dbReference type="Proteomes" id="UP000002218">
    <property type="component" value="Chromosome"/>
</dbReference>
<dbReference type="GO" id="GO:0008360">
    <property type="term" value="P:regulation of cell shape"/>
    <property type="evidence" value="ECO:0007669"/>
    <property type="project" value="UniProtKB-KW"/>
</dbReference>
<dbReference type="GO" id="GO:0008716">
    <property type="term" value="F:D-alanine-D-alanine ligase activity"/>
    <property type="evidence" value="ECO:0007669"/>
    <property type="project" value="UniProtKB-UniRule"/>
</dbReference>
<dbReference type="PROSITE" id="PS50975">
    <property type="entry name" value="ATP_GRASP"/>
    <property type="match status" value="1"/>
</dbReference>
<comment type="function">
    <text evidence="10">Cell wall formation.</text>
</comment>
<dbReference type="Gene3D" id="3.30.470.20">
    <property type="entry name" value="ATP-grasp fold, B domain"/>
    <property type="match status" value="1"/>
</dbReference>
<keyword evidence="7 10" id="KW-0133">Cell shape</keyword>
<dbReference type="GO" id="GO:0005737">
    <property type="term" value="C:cytoplasm"/>
    <property type="evidence" value="ECO:0007669"/>
    <property type="project" value="UniProtKB-SubCell"/>
</dbReference>
<comment type="pathway">
    <text evidence="10">Cell wall biogenesis; peptidoglycan biosynthesis.</text>
</comment>
<dbReference type="NCBIfam" id="NF002378">
    <property type="entry name" value="PRK01372.1"/>
    <property type="match status" value="1"/>
</dbReference>
<keyword evidence="12" id="KW-0460">Magnesium</keyword>
<dbReference type="STRING" id="479431.Namu_5406"/>
<dbReference type="RefSeq" id="WP_015750469.1">
    <property type="nucleotide sequence ID" value="NC_013235.1"/>
</dbReference>
<dbReference type="GO" id="GO:0005524">
    <property type="term" value="F:ATP binding"/>
    <property type="evidence" value="ECO:0007669"/>
    <property type="project" value="UniProtKB-UniRule"/>
</dbReference>
<keyword evidence="9 10" id="KW-0961">Cell wall biogenesis/degradation</keyword>
<evidence type="ECO:0000256" key="4">
    <source>
        <dbReference type="ARBA" id="ARBA00022598"/>
    </source>
</evidence>
<dbReference type="KEGG" id="nml:Namu_5406"/>
<dbReference type="AlphaFoldDB" id="C8XE85"/>
<dbReference type="InterPro" id="IPR000291">
    <property type="entry name" value="D-Ala_lig_Van_CS"/>
</dbReference>
<dbReference type="HOGENOM" id="CLU_039268_1_0_11"/>
<feature type="binding site" evidence="12">
    <location>
        <position position="262"/>
    </location>
    <ligand>
        <name>Mg(2+)</name>
        <dbReference type="ChEBI" id="CHEBI:18420"/>
        <label>1</label>
    </ligand>
</feature>
<dbReference type="PANTHER" id="PTHR23132:SF23">
    <property type="entry name" value="D-ALANINE--D-ALANINE LIGASE B"/>
    <property type="match status" value="1"/>
</dbReference>
<keyword evidence="8 10" id="KW-0573">Peptidoglycan synthesis</keyword>
<dbReference type="EMBL" id="CP001737">
    <property type="protein sequence ID" value="ACV81669.1"/>
    <property type="molecule type" value="Genomic_DNA"/>
</dbReference>
<keyword evidence="12" id="KW-0479">Metal-binding</keyword>
<dbReference type="Gene3D" id="3.40.50.20">
    <property type="match status" value="1"/>
</dbReference>
<evidence type="ECO:0000256" key="3">
    <source>
        <dbReference type="ARBA" id="ARBA00022490"/>
    </source>
</evidence>
<dbReference type="InterPro" id="IPR016185">
    <property type="entry name" value="PreATP-grasp_dom_sf"/>
</dbReference>
<dbReference type="HAMAP" id="MF_00047">
    <property type="entry name" value="Dala_Dala_lig"/>
    <property type="match status" value="1"/>
</dbReference>
<organism evidence="15 16">
    <name type="scientific">Nakamurella multipartita (strain ATCC 700099 / DSM 44233 / CIP 104796 / JCM 9543 / NBRC 105858 / Y-104)</name>
    <name type="common">Microsphaera multipartita</name>
    <dbReference type="NCBI Taxonomy" id="479431"/>
    <lineage>
        <taxon>Bacteria</taxon>
        <taxon>Bacillati</taxon>
        <taxon>Actinomycetota</taxon>
        <taxon>Actinomycetes</taxon>
        <taxon>Nakamurellales</taxon>
        <taxon>Nakamurellaceae</taxon>
        <taxon>Nakamurella</taxon>
    </lineage>
</organism>
<evidence type="ECO:0000313" key="15">
    <source>
        <dbReference type="EMBL" id="ACV81669.1"/>
    </source>
</evidence>
<dbReference type="InParanoid" id="C8XE85"/>
<dbReference type="PROSITE" id="PS00843">
    <property type="entry name" value="DALA_DALA_LIGASE_1"/>
    <property type="match status" value="1"/>
</dbReference>
<dbReference type="GO" id="GO:0046872">
    <property type="term" value="F:metal ion binding"/>
    <property type="evidence" value="ECO:0007669"/>
    <property type="project" value="UniProtKB-KW"/>
</dbReference>
<evidence type="ECO:0000256" key="10">
    <source>
        <dbReference type="HAMAP-Rule" id="MF_00047"/>
    </source>
</evidence>
<reference evidence="16" key="1">
    <citation type="submission" date="2009-09" db="EMBL/GenBank/DDBJ databases">
        <title>The complete genome of Nakamurella multipartita DSM 44233.</title>
        <authorList>
            <consortium name="US DOE Joint Genome Institute (JGI-PGF)"/>
            <person name="Lucas S."/>
            <person name="Copeland A."/>
            <person name="Lapidus A."/>
            <person name="Glavina del Rio T."/>
            <person name="Dalin E."/>
            <person name="Tice H."/>
            <person name="Bruce D."/>
            <person name="Goodwin L."/>
            <person name="Pitluck S."/>
            <person name="Kyrpides N."/>
            <person name="Mavromatis K."/>
            <person name="Ivanova N."/>
            <person name="Ovchinnikova G."/>
            <person name="Sims D."/>
            <person name="Meincke L."/>
            <person name="Brettin T."/>
            <person name="Detter J.C."/>
            <person name="Han C."/>
            <person name="Larimer F."/>
            <person name="Land M."/>
            <person name="Hauser L."/>
            <person name="Markowitz V."/>
            <person name="Cheng J.-F."/>
            <person name="Hugenholtz P."/>
            <person name="Woyke T."/>
            <person name="Wu D."/>
            <person name="Klenk H.-P."/>
            <person name="Eisen J.A."/>
        </authorList>
    </citation>
    <scope>NUCLEOTIDE SEQUENCE [LARGE SCALE GENOMIC DNA]</scope>
    <source>
        <strain evidence="16">ATCC 700099 / DSM 44233 / CIP 104796 / JCM 9543 / NBRC 105858 / Y-104</strain>
    </source>
</reference>
<dbReference type="InterPro" id="IPR011095">
    <property type="entry name" value="Dala_Dala_lig_C"/>
</dbReference>
<comment type="subcellular location">
    <subcellularLocation>
        <location evidence="1 10">Cytoplasm</location>
    </subcellularLocation>
</comment>
<protein>
    <recommendedName>
        <fullName evidence="10">D-alanine--D-alanine ligase</fullName>
        <ecNumber evidence="10">6.3.2.4</ecNumber>
    </recommendedName>
    <alternativeName>
        <fullName evidence="10">D-Ala-D-Ala ligase</fullName>
    </alternativeName>
    <alternativeName>
        <fullName evidence="10">D-alanylalanine synthetase</fullName>
    </alternativeName>
</protein>
<proteinExistence type="inferred from homology"/>
<evidence type="ECO:0000256" key="5">
    <source>
        <dbReference type="ARBA" id="ARBA00022741"/>
    </source>
</evidence>
<dbReference type="InterPro" id="IPR013815">
    <property type="entry name" value="ATP_grasp_subdomain_1"/>
</dbReference>
<reference evidence="15 16" key="2">
    <citation type="journal article" date="2010" name="Stand. Genomic Sci.">
        <title>Complete genome sequence of Nakamurella multipartita type strain (Y-104).</title>
        <authorList>
            <person name="Tice H."/>
            <person name="Mayilraj S."/>
            <person name="Sims D."/>
            <person name="Lapidus A."/>
            <person name="Nolan M."/>
            <person name="Lucas S."/>
            <person name="Glavina Del Rio T."/>
            <person name="Copeland A."/>
            <person name="Cheng J.F."/>
            <person name="Meincke L."/>
            <person name="Bruce D."/>
            <person name="Goodwin L."/>
            <person name="Pitluck S."/>
            <person name="Ivanova N."/>
            <person name="Mavromatis K."/>
            <person name="Ovchinnikova G."/>
            <person name="Pati A."/>
            <person name="Chen A."/>
            <person name="Palaniappan K."/>
            <person name="Land M."/>
            <person name="Hauser L."/>
            <person name="Chang Y.J."/>
            <person name="Jeffries C.D."/>
            <person name="Detter J.C."/>
            <person name="Brettin T."/>
            <person name="Rohde M."/>
            <person name="Goker M."/>
            <person name="Bristow J."/>
            <person name="Eisen J.A."/>
            <person name="Markowitz V."/>
            <person name="Hugenholtz P."/>
            <person name="Kyrpides N.C."/>
            <person name="Klenk H.P."/>
            <person name="Chen F."/>
        </authorList>
    </citation>
    <scope>NUCLEOTIDE SEQUENCE [LARGE SCALE GENOMIC DNA]</scope>
    <source>
        <strain evidence="16">ATCC 700099 / DSM 44233 / CIP 104796 / JCM 9543 / NBRC 105858 / Y-104</strain>
    </source>
</reference>
<keyword evidence="4 10" id="KW-0436">Ligase</keyword>
<comment type="cofactor">
    <cofactor evidence="12">
        <name>Mg(2+)</name>
        <dbReference type="ChEBI" id="CHEBI:18420"/>
    </cofactor>
    <cofactor evidence="12">
        <name>Mn(2+)</name>
        <dbReference type="ChEBI" id="CHEBI:29035"/>
    </cofactor>
    <text evidence="12">Binds 2 magnesium or manganese ions per subunit.</text>
</comment>
<evidence type="ECO:0000259" key="14">
    <source>
        <dbReference type="PROSITE" id="PS50975"/>
    </source>
</evidence>
<dbReference type="Pfam" id="PF07478">
    <property type="entry name" value="Dala_Dala_lig_C"/>
    <property type="match status" value="1"/>
</dbReference>
<dbReference type="PIRSF" id="PIRSF039102">
    <property type="entry name" value="Ddl/VanB"/>
    <property type="match status" value="1"/>
</dbReference>
<evidence type="ECO:0000256" key="13">
    <source>
        <dbReference type="PROSITE-ProRule" id="PRU00409"/>
    </source>
</evidence>
<evidence type="ECO:0000256" key="11">
    <source>
        <dbReference type="PIRSR" id="PIRSR039102-1"/>
    </source>
</evidence>
<keyword evidence="3 10" id="KW-0963">Cytoplasm</keyword>
<evidence type="ECO:0000313" key="16">
    <source>
        <dbReference type="Proteomes" id="UP000002218"/>
    </source>
</evidence>
<dbReference type="EC" id="6.3.2.4" evidence="10"/>
<keyword evidence="12" id="KW-0464">Manganese</keyword>
<dbReference type="OrthoDB" id="9813261at2"/>
<keyword evidence="5 13" id="KW-0547">Nucleotide-binding</keyword>
<evidence type="ECO:0000256" key="2">
    <source>
        <dbReference type="ARBA" id="ARBA00010871"/>
    </source>
</evidence>
<dbReference type="GO" id="GO:0071555">
    <property type="term" value="P:cell wall organization"/>
    <property type="evidence" value="ECO:0007669"/>
    <property type="project" value="UniProtKB-KW"/>
</dbReference>
<dbReference type="InterPro" id="IPR005905">
    <property type="entry name" value="D_ala_D_ala"/>
</dbReference>
<dbReference type="SUPFAM" id="SSF52440">
    <property type="entry name" value="PreATP-grasp domain"/>
    <property type="match status" value="1"/>
</dbReference>
<sequence length="315" mass="33102">MTRHVVVLAGGLSHERDVSLRSGSRLQDALHGRGLEVTPRDTDGELIDWLTGQRPDAAIVALHGSRGENGAIQSILEMIGIPYVGTTSTNCRLSYEKNIAKNLMRRHGFATPAWVSLSHSTFRDLGAQTLMGLLVGHLGLPLMVKPQHGGSALGATPVRTADELPAALVGAFAYGEIAVVEQFIEGTELAITVVDRRDGPQALPAVEIAPHSGVFDYESRYTAGLTTYYTPARLDEAVATAAAELAIGAHRTLGLRDVSRTDAIAGADGAVHFLEVNVSPGLTETSLLPMAVEAAGGSLGELYAGLVERAVARGA</sequence>
<keyword evidence="16" id="KW-1185">Reference proteome</keyword>
<feature type="active site" evidence="11">
    <location>
        <position position="151"/>
    </location>
</feature>
<feature type="binding site" evidence="12">
    <location>
        <position position="275"/>
    </location>
    <ligand>
        <name>Mg(2+)</name>
        <dbReference type="ChEBI" id="CHEBI:18420"/>
        <label>1</label>
    </ligand>
</feature>
<comment type="catalytic activity">
    <reaction evidence="10">
        <text>2 D-alanine + ATP = D-alanyl-D-alanine + ADP + phosphate + H(+)</text>
        <dbReference type="Rhea" id="RHEA:11224"/>
        <dbReference type="ChEBI" id="CHEBI:15378"/>
        <dbReference type="ChEBI" id="CHEBI:30616"/>
        <dbReference type="ChEBI" id="CHEBI:43474"/>
        <dbReference type="ChEBI" id="CHEBI:57416"/>
        <dbReference type="ChEBI" id="CHEBI:57822"/>
        <dbReference type="ChEBI" id="CHEBI:456216"/>
        <dbReference type="EC" id="6.3.2.4"/>
    </reaction>
</comment>
<feature type="active site" evidence="11">
    <location>
        <position position="15"/>
    </location>
</feature>
<evidence type="ECO:0000256" key="8">
    <source>
        <dbReference type="ARBA" id="ARBA00022984"/>
    </source>
</evidence>
<evidence type="ECO:0000256" key="9">
    <source>
        <dbReference type="ARBA" id="ARBA00023316"/>
    </source>
</evidence>